<feature type="signal peptide" evidence="1">
    <location>
        <begin position="1"/>
        <end position="26"/>
    </location>
</feature>
<evidence type="ECO:0000256" key="1">
    <source>
        <dbReference type="SAM" id="SignalP"/>
    </source>
</evidence>
<name>A0ABW5JMU4_9BACT</name>
<keyword evidence="3" id="KW-1185">Reference proteome</keyword>
<protein>
    <submittedName>
        <fullName evidence="2">Uncharacterized protein</fullName>
    </submittedName>
</protein>
<comment type="caution">
    <text evidence="2">The sequence shown here is derived from an EMBL/GenBank/DDBJ whole genome shotgun (WGS) entry which is preliminary data.</text>
</comment>
<evidence type="ECO:0000313" key="3">
    <source>
        <dbReference type="Proteomes" id="UP001597460"/>
    </source>
</evidence>
<organism evidence="2 3">
    <name type="scientific">Gracilimonas halophila</name>
    <dbReference type="NCBI Taxonomy" id="1834464"/>
    <lineage>
        <taxon>Bacteria</taxon>
        <taxon>Pseudomonadati</taxon>
        <taxon>Balneolota</taxon>
        <taxon>Balneolia</taxon>
        <taxon>Balneolales</taxon>
        <taxon>Balneolaceae</taxon>
        <taxon>Gracilimonas</taxon>
    </lineage>
</organism>
<reference evidence="3" key="1">
    <citation type="journal article" date="2019" name="Int. J. Syst. Evol. Microbiol.">
        <title>The Global Catalogue of Microorganisms (GCM) 10K type strain sequencing project: providing services to taxonomists for standard genome sequencing and annotation.</title>
        <authorList>
            <consortium name="The Broad Institute Genomics Platform"/>
            <consortium name="The Broad Institute Genome Sequencing Center for Infectious Disease"/>
            <person name="Wu L."/>
            <person name="Ma J."/>
        </authorList>
    </citation>
    <scope>NUCLEOTIDE SEQUENCE [LARGE SCALE GENOMIC DNA]</scope>
    <source>
        <strain evidence="3">KCTC 52042</strain>
    </source>
</reference>
<keyword evidence="1" id="KW-0732">Signal</keyword>
<dbReference type="RefSeq" id="WP_390301930.1">
    <property type="nucleotide sequence ID" value="NZ_JBHULI010000024.1"/>
</dbReference>
<dbReference type="EMBL" id="JBHULI010000024">
    <property type="protein sequence ID" value="MFD2532813.1"/>
    <property type="molecule type" value="Genomic_DNA"/>
</dbReference>
<feature type="chain" id="PRO_5045851690" evidence="1">
    <location>
        <begin position="27"/>
        <end position="151"/>
    </location>
</feature>
<gene>
    <name evidence="2" type="ORF">ACFSVN_10180</name>
</gene>
<dbReference type="Proteomes" id="UP001597460">
    <property type="component" value="Unassembled WGS sequence"/>
</dbReference>
<evidence type="ECO:0000313" key="2">
    <source>
        <dbReference type="EMBL" id="MFD2532813.1"/>
    </source>
</evidence>
<dbReference type="PROSITE" id="PS51257">
    <property type="entry name" value="PROKAR_LIPOPROTEIN"/>
    <property type="match status" value="1"/>
</dbReference>
<accession>A0ABW5JMU4</accession>
<sequence length="151" mass="17125">MDKKNGKIVVTTLLALSCVISSVILAASPSHKSFNLDTAAQLDSLLNVHIHNSLITPQQVRVSSIQVDTSLTRKEYRLRVPSRFSKTMFHIGLHDDLNRFDIETPAKILFPSRDMHIYVYYKGTVLRTIRLTTDTDLDTLKINSIETQLDQ</sequence>
<proteinExistence type="predicted"/>